<evidence type="ECO:0000313" key="2">
    <source>
        <dbReference type="EMBL" id="KKR99251.1"/>
    </source>
</evidence>
<proteinExistence type="predicted"/>
<organism evidence="2 3">
    <name type="scientific">Candidatus Uhrbacteria bacterium GW2011_GWC1_41_20</name>
    <dbReference type="NCBI Taxonomy" id="1618983"/>
    <lineage>
        <taxon>Bacteria</taxon>
        <taxon>Candidatus Uhriibacteriota</taxon>
    </lineage>
</organism>
<keyword evidence="1" id="KW-0175">Coiled coil</keyword>
<sequence length="115" mass="13656">MQSIEQVYKRLQKSKAKKRDLQKSITDELSQDARYRELGDKLKDLRDERKGIENEIKSRTVDILELEELKVEIMTDQELLADIALNMYVENQSCEILDEHDQRWVPVFGVKFIKD</sequence>
<evidence type="ECO:0000313" key="3">
    <source>
        <dbReference type="Proteomes" id="UP000033930"/>
    </source>
</evidence>
<comment type="caution">
    <text evidence="2">The sequence shown here is derived from an EMBL/GenBank/DDBJ whole genome shotgun (WGS) entry which is preliminary data.</text>
</comment>
<dbReference type="Proteomes" id="UP000033930">
    <property type="component" value="Unassembled WGS sequence"/>
</dbReference>
<dbReference type="AlphaFoldDB" id="A0A0G0VHY6"/>
<accession>A0A0G0VHY6</accession>
<reference evidence="2 3" key="1">
    <citation type="journal article" date="2015" name="Nature">
        <title>rRNA introns, odd ribosomes, and small enigmatic genomes across a large radiation of phyla.</title>
        <authorList>
            <person name="Brown C.T."/>
            <person name="Hug L.A."/>
            <person name="Thomas B.C."/>
            <person name="Sharon I."/>
            <person name="Castelle C.J."/>
            <person name="Singh A."/>
            <person name="Wilkins M.J."/>
            <person name="Williams K.H."/>
            <person name="Banfield J.F."/>
        </authorList>
    </citation>
    <scope>NUCLEOTIDE SEQUENCE [LARGE SCALE GENOMIC DNA]</scope>
</reference>
<protein>
    <submittedName>
        <fullName evidence="2">Uncharacterized protein</fullName>
    </submittedName>
</protein>
<name>A0A0G0VHY6_9BACT</name>
<feature type="coiled-coil region" evidence="1">
    <location>
        <begin position="4"/>
        <end position="62"/>
    </location>
</feature>
<gene>
    <name evidence="2" type="ORF">UU50_C0008G0007</name>
</gene>
<evidence type="ECO:0000256" key="1">
    <source>
        <dbReference type="SAM" id="Coils"/>
    </source>
</evidence>
<dbReference type="EMBL" id="LCAW01000008">
    <property type="protein sequence ID" value="KKR99251.1"/>
    <property type="molecule type" value="Genomic_DNA"/>
</dbReference>